<gene>
    <name evidence="1" type="ORF">P5673_023802</name>
</gene>
<dbReference type="Proteomes" id="UP001249851">
    <property type="component" value="Unassembled WGS sequence"/>
</dbReference>
<dbReference type="AlphaFoldDB" id="A0AAD9Q4F6"/>
<reference evidence="1" key="1">
    <citation type="journal article" date="2023" name="G3 (Bethesda)">
        <title>Whole genome assembly and annotation of the endangered Caribbean coral Acropora cervicornis.</title>
        <authorList>
            <person name="Selwyn J.D."/>
            <person name="Vollmer S.V."/>
        </authorList>
    </citation>
    <scope>NUCLEOTIDE SEQUENCE</scope>
    <source>
        <strain evidence="1">K2</strain>
    </source>
</reference>
<evidence type="ECO:0000313" key="2">
    <source>
        <dbReference type="Proteomes" id="UP001249851"/>
    </source>
</evidence>
<name>A0AAD9Q4F6_ACRCE</name>
<dbReference type="EMBL" id="JARQWQ010000068">
    <property type="protein sequence ID" value="KAK2554577.1"/>
    <property type="molecule type" value="Genomic_DNA"/>
</dbReference>
<organism evidence="1 2">
    <name type="scientific">Acropora cervicornis</name>
    <name type="common">Staghorn coral</name>
    <dbReference type="NCBI Taxonomy" id="6130"/>
    <lineage>
        <taxon>Eukaryota</taxon>
        <taxon>Metazoa</taxon>
        <taxon>Cnidaria</taxon>
        <taxon>Anthozoa</taxon>
        <taxon>Hexacorallia</taxon>
        <taxon>Scleractinia</taxon>
        <taxon>Astrocoeniina</taxon>
        <taxon>Acroporidae</taxon>
        <taxon>Acropora</taxon>
    </lineage>
</organism>
<keyword evidence="2" id="KW-1185">Reference proteome</keyword>
<reference evidence="1" key="2">
    <citation type="journal article" date="2023" name="Science">
        <title>Genomic signatures of disease resistance in endangered staghorn corals.</title>
        <authorList>
            <person name="Vollmer S.V."/>
            <person name="Selwyn J.D."/>
            <person name="Despard B.A."/>
            <person name="Roesel C.L."/>
        </authorList>
    </citation>
    <scope>NUCLEOTIDE SEQUENCE</scope>
    <source>
        <strain evidence="1">K2</strain>
    </source>
</reference>
<protein>
    <submittedName>
        <fullName evidence="1">Uncharacterized protein</fullName>
    </submittedName>
</protein>
<sequence length="96" mass="11071">MNSAECRGKRFIFPSNILSKVVEISHLDNLAPHNDNLAAETVMGEIMRLLLKDTSFQRELKDTQFSKGTFPYGKQADVGSWWIEINEQIKIKWTKD</sequence>
<comment type="caution">
    <text evidence="1">The sequence shown here is derived from an EMBL/GenBank/DDBJ whole genome shotgun (WGS) entry which is preliminary data.</text>
</comment>
<proteinExistence type="predicted"/>
<accession>A0AAD9Q4F6</accession>
<evidence type="ECO:0000313" key="1">
    <source>
        <dbReference type="EMBL" id="KAK2554577.1"/>
    </source>
</evidence>